<accession>A0A4P2X5X0</accession>
<dbReference type="EMBL" id="LC475438">
    <property type="protein sequence ID" value="BBK15460.1"/>
    <property type="molecule type" value="mRNA"/>
</dbReference>
<dbReference type="PROSITE" id="PS00375">
    <property type="entry name" value="UDPGT"/>
    <property type="match status" value="1"/>
</dbReference>
<proteinExistence type="evidence at transcript level"/>
<name>A0A4P2X5X0_9FABA</name>
<keyword evidence="3 4" id="KW-0808">Transferase</keyword>
<dbReference type="FunFam" id="3.40.50.2000:FF:000047">
    <property type="entry name" value="Glycosyltransferase"/>
    <property type="match status" value="1"/>
</dbReference>
<evidence type="ECO:0000256" key="1">
    <source>
        <dbReference type="ARBA" id="ARBA00009995"/>
    </source>
</evidence>
<gene>
    <name evidence="7" type="primary">PtUGT1</name>
</gene>
<evidence type="ECO:0000256" key="3">
    <source>
        <dbReference type="ARBA" id="ARBA00022679"/>
    </source>
</evidence>
<dbReference type="SUPFAM" id="SSF53756">
    <property type="entry name" value="UDP-Glycosyltransferase/glycogen phosphorylase"/>
    <property type="match status" value="1"/>
</dbReference>
<dbReference type="Pfam" id="PF00201">
    <property type="entry name" value="UDPGT"/>
    <property type="match status" value="1"/>
</dbReference>
<evidence type="ECO:0000256" key="5">
    <source>
        <dbReference type="RuleBase" id="RU362057"/>
    </source>
</evidence>
<dbReference type="CDD" id="cd03784">
    <property type="entry name" value="GT1_Gtf-like"/>
    <property type="match status" value="1"/>
</dbReference>
<protein>
    <recommendedName>
        <fullName evidence="5">Glycosyltransferase</fullName>
        <ecNumber evidence="5">2.4.1.-</ecNumber>
    </recommendedName>
</protein>
<evidence type="ECO:0000256" key="2">
    <source>
        <dbReference type="ARBA" id="ARBA00022676"/>
    </source>
</evidence>
<evidence type="ECO:0000256" key="4">
    <source>
        <dbReference type="RuleBase" id="RU003718"/>
    </source>
</evidence>
<dbReference type="InterPro" id="IPR058980">
    <property type="entry name" value="Glyco_transf_N"/>
</dbReference>
<dbReference type="GO" id="GO:0035251">
    <property type="term" value="F:UDP-glucosyltransferase activity"/>
    <property type="evidence" value="ECO:0007669"/>
    <property type="project" value="TreeGrafter"/>
</dbReference>
<dbReference type="InterPro" id="IPR002213">
    <property type="entry name" value="UDP_glucos_trans"/>
</dbReference>
<evidence type="ECO:0000259" key="6">
    <source>
        <dbReference type="Pfam" id="PF26168"/>
    </source>
</evidence>
<sequence length="492" mass="55546">MGCQTNELHFVLFPLMAQGHIIPMIDIAKMLAQRGVVITIVTTPHNASRFEGILTRAVSSGLQIRIHLVQFPYEQAGVPQGCENVDMIPSGDMVISFFDALSLLQQPAEELFACLKPKPSCIISDMCFPWTVKLAEKHNIPRIVFHGFSCFCLLCSYNIHVTKVQETITSDSEYFAIPDIPDHIEVTKAQLPNSVDDDKLREFREQIADAEMKSFGAIINTFEELEEAYVKAYKKARNLKVWCLGPVSLCNKDELDKAQRGNKAAIDEHQCLKWLDMQKPNSVIYVCFGSICNLLPLQLIELALGLEASNRPFIWAIRGWSKTPELDKWIKESGFAERTKERGLVIQGWAPQVLILSHLSIGGFITHCGWNSTLEAITCGVPMITWPLFADQFLNEKLVVRVLDIAVSLGVEKPMKWGEEEKIGILVNREDVRKAIQKLMGEEEENPRRKKAREFGEKARRAVEEGGSSHLNLTLLIQDIMQQTNRVSELEI</sequence>
<keyword evidence="2 4" id="KW-0328">Glycosyltransferase</keyword>
<organism evidence="7">
    <name type="scientific">Polygala tenuifolia</name>
    <dbReference type="NCBI Taxonomy" id="355332"/>
    <lineage>
        <taxon>Eukaryota</taxon>
        <taxon>Viridiplantae</taxon>
        <taxon>Streptophyta</taxon>
        <taxon>Embryophyta</taxon>
        <taxon>Tracheophyta</taxon>
        <taxon>Spermatophyta</taxon>
        <taxon>Magnoliopsida</taxon>
        <taxon>eudicotyledons</taxon>
        <taxon>Gunneridae</taxon>
        <taxon>Pentapetalae</taxon>
        <taxon>rosids</taxon>
        <taxon>fabids</taxon>
        <taxon>Fabales</taxon>
        <taxon>Polygalaceae</taxon>
        <taxon>Polygala</taxon>
    </lineage>
</organism>
<dbReference type="PANTHER" id="PTHR48047:SF166">
    <property type="entry name" value="GLYCOSYLTRANSFERASE"/>
    <property type="match status" value="1"/>
</dbReference>
<dbReference type="FunFam" id="3.40.50.2000:FF:000071">
    <property type="entry name" value="Glycosyltransferase"/>
    <property type="match status" value="1"/>
</dbReference>
<feature type="domain" description="Glycosyltransferase N-terminal" evidence="6">
    <location>
        <begin position="9"/>
        <end position="247"/>
    </location>
</feature>
<dbReference type="Pfam" id="PF26168">
    <property type="entry name" value="Glyco_transf_N"/>
    <property type="match status" value="1"/>
</dbReference>
<dbReference type="EC" id="2.4.1.-" evidence="5"/>
<dbReference type="InterPro" id="IPR035595">
    <property type="entry name" value="UDP_glycos_trans_CS"/>
</dbReference>
<reference evidence="7" key="1">
    <citation type="submission" date="2019-04" db="EMBL/GenBank/DDBJ databases">
        <title>Discovery of genes involved in onjisaponin biosynthesis from Polygala tenuifolia.</title>
        <authorList>
            <person name="Yasukawa A."/>
            <person name="Yamamura Y."/>
            <person name="Lee J-B."/>
        </authorList>
    </citation>
    <scope>NUCLEOTIDE SEQUENCE</scope>
</reference>
<dbReference type="Gene3D" id="3.40.50.2000">
    <property type="entry name" value="Glycogen Phosphorylase B"/>
    <property type="match status" value="2"/>
</dbReference>
<comment type="similarity">
    <text evidence="1 4">Belongs to the UDP-glycosyltransferase family.</text>
</comment>
<evidence type="ECO:0000313" key="7">
    <source>
        <dbReference type="EMBL" id="BBK15460.1"/>
    </source>
</evidence>
<dbReference type="AlphaFoldDB" id="A0A4P2X5X0"/>
<dbReference type="PANTHER" id="PTHR48047">
    <property type="entry name" value="GLYCOSYLTRANSFERASE"/>
    <property type="match status" value="1"/>
</dbReference>